<dbReference type="GO" id="GO:0106388">
    <property type="term" value="F:rRNA small subunit aminocarboxypropyltransferase activity"/>
    <property type="evidence" value="ECO:0007669"/>
    <property type="project" value="InterPro"/>
</dbReference>
<keyword evidence="2" id="KW-0690">Ribosome biogenesis</keyword>
<keyword evidence="10" id="KW-1185">Reference proteome</keyword>
<dbReference type="VEuPathDB" id="VectorBase:ACUA024878"/>
<feature type="domain" description="RNase L inhibitor RLI-like possible metal-binding" evidence="8">
    <location>
        <begin position="77"/>
        <end position="107"/>
    </location>
</feature>
<feature type="region of interest" description="Disordered" evidence="6">
    <location>
        <begin position="182"/>
        <end position="232"/>
    </location>
</feature>
<dbReference type="GO" id="GO:0030490">
    <property type="term" value="P:maturation of SSU-rRNA"/>
    <property type="evidence" value="ECO:0007669"/>
    <property type="project" value="TreeGrafter"/>
</dbReference>
<keyword evidence="3" id="KW-0698">rRNA processing</keyword>
<keyword evidence="4" id="KW-0808">Transferase</keyword>
<accession>A0A182MS08</accession>
<dbReference type="EnsemblMetazoa" id="ACUA024878-RA">
    <property type="protein sequence ID" value="ACUA024878-PA"/>
    <property type="gene ID" value="ACUA024878"/>
</dbReference>
<evidence type="ECO:0000256" key="6">
    <source>
        <dbReference type="SAM" id="MobiDB-lite"/>
    </source>
</evidence>
<keyword evidence="5" id="KW-0949">S-adenosyl-L-methionine</keyword>
<evidence type="ECO:0000256" key="4">
    <source>
        <dbReference type="ARBA" id="ARBA00022679"/>
    </source>
</evidence>
<feature type="region of interest" description="Disordered" evidence="6">
    <location>
        <begin position="1"/>
        <end position="72"/>
    </location>
</feature>
<evidence type="ECO:0000256" key="2">
    <source>
        <dbReference type="ARBA" id="ARBA00022517"/>
    </source>
</evidence>
<feature type="compositionally biased region" description="Basic and acidic residues" evidence="6">
    <location>
        <begin position="58"/>
        <end position="72"/>
    </location>
</feature>
<feature type="compositionally biased region" description="Acidic residues" evidence="6">
    <location>
        <begin position="194"/>
        <end position="209"/>
    </location>
</feature>
<evidence type="ECO:0000256" key="1">
    <source>
        <dbReference type="ARBA" id="ARBA00022490"/>
    </source>
</evidence>
<evidence type="ECO:0000256" key="5">
    <source>
        <dbReference type="ARBA" id="ARBA00022691"/>
    </source>
</evidence>
<reference evidence="9" key="2">
    <citation type="submission" date="2020-05" db="UniProtKB">
        <authorList>
            <consortium name="EnsemblMetazoa"/>
        </authorList>
    </citation>
    <scope>IDENTIFICATION</scope>
    <source>
        <strain evidence="9">A-37</strain>
    </source>
</reference>
<dbReference type="Pfam" id="PF04034">
    <property type="entry name" value="Ribo_biogen_C"/>
    <property type="match status" value="1"/>
</dbReference>
<evidence type="ECO:0000313" key="9">
    <source>
        <dbReference type="EnsemblMetazoa" id="ACUA024878-PA"/>
    </source>
</evidence>
<feature type="compositionally biased region" description="Gly residues" evidence="6">
    <location>
        <begin position="1"/>
        <end position="11"/>
    </location>
</feature>
<dbReference type="Pfam" id="PF04068">
    <property type="entry name" value="Fer4_RLI"/>
    <property type="match status" value="1"/>
</dbReference>
<organism evidence="9 10">
    <name type="scientific">Anopheles culicifacies</name>
    <dbReference type="NCBI Taxonomy" id="139723"/>
    <lineage>
        <taxon>Eukaryota</taxon>
        <taxon>Metazoa</taxon>
        <taxon>Ecdysozoa</taxon>
        <taxon>Arthropoda</taxon>
        <taxon>Hexapoda</taxon>
        <taxon>Insecta</taxon>
        <taxon>Pterygota</taxon>
        <taxon>Neoptera</taxon>
        <taxon>Endopterygota</taxon>
        <taxon>Diptera</taxon>
        <taxon>Nematocera</taxon>
        <taxon>Culicoidea</taxon>
        <taxon>Culicidae</taxon>
        <taxon>Anophelinae</taxon>
        <taxon>Anopheles</taxon>
        <taxon>culicifacies species complex</taxon>
    </lineage>
</organism>
<evidence type="ECO:0008006" key="11">
    <source>
        <dbReference type="Google" id="ProtNLM"/>
    </source>
</evidence>
<dbReference type="InterPro" id="IPR007177">
    <property type="entry name" value="Tsr3_C"/>
</dbReference>
<feature type="domain" description="16S/18S rRNA aminocarboxypropyltransferase Tsr3 C-terminal" evidence="7">
    <location>
        <begin position="108"/>
        <end position="176"/>
    </location>
</feature>
<dbReference type="PANTHER" id="PTHR20426:SF0">
    <property type="entry name" value="18S RRNA AMINOCARBOXYPROPYLTRANSFERASE"/>
    <property type="match status" value="1"/>
</dbReference>
<reference evidence="10" key="1">
    <citation type="submission" date="2013-09" db="EMBL/GenBank/DDBJ databases">
        <title>The Genome Sequence of Anopheles culicifacies species A.</title>
        <authorList>
            <consortium name="The Broad Institute Genomics Platform"/>
            <person name="Neafsey D.E."/>
            <person name="Besansky N."/>
            <person name="Howell P."/>
            <person name="Walton C."/>
            <person name="Young S.K."/>
            <person name="Zeng Q."/>
            <person name="Gargeya S."/>
            <person name="Fitzgerald M."/>
            <person name="Haas B."/>
            <person name="Abouelleil A."/>
            <person name="Allen A.W."/>
            <person name="Alvarado L."/>
            <person name="Arachchi H.M."/>
            <person name="Berlin A.M."/>
            <person name="Chapman S.B."/>
            <person name="Gainer-Dewar J."/>
            <person name="Goldberg J."/>
            <person name="Griggs A."/>
            <person name="Gujja S."/>
            <person name="Hansen M."/>
            <person name="Howarth C."/>
            <person name="Imamovic A."/>
            <person name="Ireland A."/>
            <person name="Larimer J."/>
            <person name="McCowan C."/>
            <person name="Murphy C."/>
            <person name="Pearson M."/>
            <person name="Poon T.W."/>
            <person name="Priest M."/>
            <person name="Roberts A."/>
            <person name="Saif S."/>
            <person name="Shea T."/>
            <person name="Sisk P."/>
            <person name="Sykes S."/>
            <person name="Wortman J."/>
            <person name="Nusbaum C."/>
            <person name="Birren B."/>
        </authorList>
    </citation>
    <scope>NUCLEOTIDE SEQUENCE [LARGE SCALE GENOMIC DNA]</scope>
    <source>
        <strain evidence="10">A-37</strain>
    </source>
</reference>
<dbReference type="STRING" id="139723.A0A182MS08"/>
<dbReference type="InterPro" id="IPR022968">
    <property type="entry name" value="Tsr3-like"/>
</dbReference>
<protein>
    <recommendedName>
        <fullName evidence="11">18S rRNA aminocarboxypropyltransferase</fullName>
    </recommendedName>
</protein>
<evidence type="ECO:0000259" key="8">
    <source>
        <dbReference type="Pfam" id="PF04068"/>
    </source>
</evidence>
<evidence type="ECO:0000313" key="10">
    <source>
        <dbReference type="Proteomes" id="UP000075883"/>
    </source>
</evidence>
<evidence type="ECO:0000256" key="3">
    <source>
        <dbReference type="ARBA" id="ARBA00022552"/>
    </source>
</evidence>
<dbReference type="PANTHER" id="PTHR20426">
    <property type="entry name" value="RIBOSOME BIOGENESIS PROTEIN TSR3 HOMOLOG"/>
    <property type="match status" value="1"/>
</dbReference>
<dbReference type="InterPro" id="IPR007209">
    <property type="entry name" value="RNaseL-inhib-like_metal-bd_dom"/>
</dbReference>
<dbReference type="AlphaFoldDB" id="A0A182MS08"/>
<feature type="compositionally biased region" description="Basic and acidic residues" evidence="6">
    <location>
        <begin position="210"/>
        <end position="232"/>
    </location>
</feature>
<dbReference type="Proteomes" id="UP000075883">
    <property type="component" value="Unassembled WGS sequence"/>
</dbReference>
<evidence type="ECO:0000259" key="7">
    <source>
        <dbReference type="Pfam" id="PF04034"/>
    </source>
</evidence>
<dbReference type="EMBL" id="AXCM01000186">
    <property type="status" value="NOT_ANNOTATED_CDS"/>
    <property type="molecule type" value="Genomic_DNA"/>
</dbReference>
<keyword evidence="1" id="KW-0963">Cytoplasm</keyword>
<proteinExistence type="predicted"/>
<sequence>MHKSRGGGGGRKNNNFRKHRPDRESRPLAETLSDLAVNSDSSSAEEEESDGSGSVHSSGEETSPKNKFDIGKPPKFPVSMWDLKHCDPKKCSGRKLARHGLIKNLRLVNYGKPCKLSCVEAIAASMYITGYKQEALWYLNKFSWGHSFVELNQELLDAYANCANSKEILEVQKQYLENAKDELEADRSFPSTESEQEDDNESETESDEAPEAKSIVDAEKENETAKEIEPKT</sequence>
<name>A0A182MS08_9DIPT</name>